<evidence type="ECO:0000259" key="1">
    <source>
        <dbReference type="Pfam" id="PF00534"/>
    </source>
</evidence>
<dbReference type="Proteomes" id="UP000502611">
    <property type="component" value="Plasmid p-C-Sy"/>
</dbReference>
<keyword evidence="3" id="KW-0614">Plasmid</keyword>
<dbReference type="Pfam" id="PF00534">
    <property type="entry name" value="Glycos_transf_1"/>
    <property type="match status" value="1"/>
</dbReference>
<dbReference type="Gene3D" id="3.40.50.2000">
    <property type="entry name" value="Glycogen Phosphorylase B"/>
    <property type="match status" value="2"/>
</dbReference>
<reference evidence="3 4" key="1">
    <citation type="submission" date="2020-04" db="EMBL/GenBank/DDBJ databases">
        <title>The Whole Genome Analysis of High salt-tolerant Sphingobium yanoikuyae YC-XJ2 with Aryl organophosphorus flame retardants (aryl-OPFRs)-degrading capacity and characteristics of Related phosphotriesterase.</title>
        <authorList>
            <person name="Li X."/>
        </authorList>
    </citation>
    <scope>NUCLEOTIDE SEQUENCE [LARGE SCALE GENOMIC DNA]</scope>
    <source>
        <strain evidence="3 4">YC-XJ2</strain>
        <plasmid evidence="4">p-c-sy</plasmid>
    </source>
</reference>
<dbReference type="RefSeq" id="WP_169863584.1">
    <property type="nucleotide sequence ID" value="NZ_CP053024.1"/>
</dbReference>
<dbReference type="InterPro" id="IPR001296">
    <property type="entry name" value="Glyco_trans_1"/>
</dbReference>
<feature type="domain" description="Glycosyl transferase family 1" evidence="1">
    <location>
        <begin position="190"/>
        <end position="340"/>
    </location>
</feature>
<dbReference type="PANTHER" id="PTHR12526:SF630">
    <property type="entry name" value="GLYCOSYLTRANSFERASE"/>
    <property type="match status" value="1"/>
</dbReference>
<dbReference type="Pfam" id="PF13439">
    <property type="entry name" value="Glyco_transf_4"/>
    <property type="match status" value="1"/>
</dbReference>
<dbReference type="GO" id="GO:0016757">
    <property type="term" value="F:glycosyltransferase activity"/>
    <property type="evidence" value="ECO:0007669"/>
    <property type="project" value="UniProtKB-ARBA"/>
</dbReference>
<dbReference type="EMBL" id="CP053024">
    <property type="protein sequence ID" value="QJR06239.1"/>
    <property type="molecule type" value="Genomic_DNA"/>
</dbReference>
<dbReference type="SUPFAM" id="SSF53756">
    <property type="entry name" value="UDP-Glycosyltransferase/glycogen phosphorylase"/>
    <property type="match status" value="1"/>
</dbReference>
<sequence length="376" mass="40539">MAVSSKIIVHIITGLNDGGAEAALFRLCVNDPEDIHNVISLTGAGKYGPLLKQLGISVTALDMPRGRVRLSGLWILWRTIRHIKPQAVQTWMYHSNLLGGLAARFAGQNNIIWGIHHSDLASSGTSHHTLAVARLCAWFSRLLPRNIISCAQKAADVHAAFGYDAKRLHVVPNGYDLERFRPDPDARAAVRSELGLAQDQQVIGFVARYDPLKDHGNLLQALALLKEQGQAPACLLIGTGMDEGNVALLSLIAGLGLSDQIYLLGQRNDIPAVMSALDLHIMSSASEAFPNVLAEAMACGTPCVTTDVGDAAVIVGDTGWVVPAQDSVALAEAISHALQKVDAQDWNSRKASARARVEQQFSIDRMVRSYRAIWGV</sequence>
<evidence type="ECO:0000259" key="2">
    <source>
        <dbReference type="Pfam" id="PF13439"/>
    </source>
</evidence>
<gene>
    <name evidence="3" type="ORF">HH800_28885</name>
</gene>
<protein>
    <submittedName>
        <fullName evidence="3">Glycosyltransferase</fullName>
    </submittedName>
</protein>
<dbReference type="InterPro" id="IPR028098">
    <property type="entry name" value="Glyco_trans_4-like_N"/>
</dbReference>
<name>A0A6M4GG55_SPHYA</name>
<feature type="domain" description="Glycosyltransferase subfamily 4-like N-terminal" evidence="2">
    <location>
        <begin position="18"/>
        <end position="179"/>
    </location>
</feature>
<accession>A0A6M4GG55</accession>
<evidence type="ECO:0000313" key="3">
    <source>
        <dbReference type="EMBL" id="QJR06239.1"/>
    </source>
</evidence>
<dbReference type="AlphaFoldDB" id="A0A6M4GG55"/>
<proteinExistence type="predicted"/>
<keyword evidence="3" id="KW-0808">Transferase</keyword>
<dbReference type="CDD" id="cd03807">
    <property type="entry name" value="GT4_WbnK-like"/>
    <property type="match status" value="1"/>
</dbReference>
<evidence type="ECO:0000313" key="4">
    <source>
        <dbReference type="Proteomes" id="UP000502611"/>
    </source>
</evidence>
<geneLocation type="plasmid" evidence="4">
    <name>p-c-sy</name>
</geneLocation>
<dbReference type="PANTHER" id="PTHR12526">
    <property type="entry name" value="GLYCOSYLTRANSFERASE"/>
    <property type="match status" value="1"/>
</dbReference>
<organism evidence="3 4">
    <name type="scientific">Sphingobium yanoikuyae</name>
    <name type="common">Sphingomonas yanoikuyae</name>
    <dbReference type="NCBI Taxonomy" id="13690"/>
    <lineage>
        <taxon>Bacteria</taxon>
        <taxon>Pseudomonadati</taxon>
        <taxon>Pseudomonadota</taxon>
        <taxon>Alphaproteobacteria</taxon>
        <taxon>Sphingomonadales</taxon>
        <taxon>Sphingomonadaceae</taxon>
        <taxon>Sphingobium</taxon>
    </lineage>
</organism>